<evidence type="ECO:0000256" key="1">
    <source>
        <dbReference type="SAM" id="MobiDB-lite"/>
    </source>
</evidence>
<dbReference type="AlphaFoldDB" id="A0ABD3PJ04"/>
<evidence type="ECO:0000313" key="2">
    <source>
        <dbReference type="EMBL" id="KAL3787311.1"/>
    </source>
</evidence>
<gene>
    <name evidence="2" type="ORF">HJC23_009557</name>
</gene>
<dbReference type="Proteomes" id="UP001516023">
    <property type="component" value="Unassembled WGS sequence"/>
</dbReference>
<sequence>MSQAETALQRYKRLRYNVSESSLSIGSPSPSSLADKSSSFPPRLRAYRLNLERPFNIHNEQSPLEYGDYMKIWNGERERSD</sequence>
<protein>
    <submittedName>
        <fullName evidence="2">Uncharacterized protein</fullName>
    </submittedName>
</protein>
<comment type="caution">
    <text evidence="2">The sequence shown here is derived from an EMBL/GenBank/DDBJ whole genome shotgun (WGS) entry which is preliminary data.</text>
</comment>
<organism evidence="2 3">
    <name type="scientific">Cyclotella cryptica</name>
    <dbReference type="NCBI Taxonomy" id="29204"/>
    <lineage>
        <taxon>Eukaryota</taxon>
        <taxon>Sar</taxon>
        <taxon>Stramenopiles</taxon>
        <taxon>Ochrophyta</taxon>
        <taxon>Bacillariophyta</taxon>
        <taxon>Coscinodiscophyceae</taxon>
        <taxon>Thalassiosirophycidae</taxon>
        <taxon>Stephanodiscales</taxon>
        <taxon>Stephanodiscaceae</taxon>
        <taxon>Cyclotella</taxon>
    </lineage>
</organism>
<feature type="region of interest" description="Disordered" evidence="1">
    <location>
        <begin position="20"/>
        <end position="40"/>
    </location>
</feature>
<reference evidence="2 3" key="1">
    <citation type="journal article" date="2020" name="G3 (Bethesda)">
        <title>Improved Reference Genome for Cyclotella cryptica CCMP332, a Model for Cell Wall Morphogenesis, Salinity Adaptation, and Lipid Production in Diatoms (Bacillariophyta).</title>
        <authorList>
            <person name="Roberts W.R."/>
            <person name="Downey K.M."/>
            <person name="Ruck E.C."/>
            <person name="Traller J.C."/>
            <person name="Alverson A.J."/>
        </authorList>
    </citation>
    <scope>NUCLEOTIDE SEQUENCE [LARGE SCALE GENOMIC DNA]</scope>
    <source>
        <strain evidence="2 3">CCMP332</strain>
    </source>
</reference>
<name>A0ABD3PJ04_9STRA</name>
<dbReference type="EMBL" id="JABMIG020000177">
    <property type="protein sequence ID" value="KAL3787311.1"/>
    <property type="molecule type" value="Genomic_DNA"/>
</dbReference>
<proteinExistence type="predicted"/>
<accession>A0ABD3PJ04</accession>
<keyword evidence="3" id="KW-1185">Reference proteome</keyword>
<evidence type="ECO:0000313" key="3">
    <source>
        <dbReference type="Proteomes" id="UP001516023"/>
    </source>
</evidence>